<dbReference type="InterPro" id="IPR038537">
    <property type="entry name" value="TatT_sf"/>
</dbReference>
<protein>
    <recommendedName>
        <fullName evidence="3">TRAP transporter TatT component family protein</fullName>
    </recommendedName>
</protein>
<dbReference type="eggNOG" id="ENOG502Z7TM">
    <property type="taxonomic scope" value="Bacteria"/>
</dbReference>
<dbReference type="PROSITE" id="PS51257">
    <property type="entry name" value="PROKAR_LIPOPROTEIN"/>
    <property type="match status" value="1"/>
</dbReference>
<dbReference type="STRING" id="930169.B5T_03319"/>
<dbReference type="Proteomes" id="UP000006286">
    <property type="component" value="Chromosome"/>
</dbReference>
<dbReference type="KEGG" id="adi:B5T_03319"/>
<name>K0CJ42_ALCDB</name>
<dbReference type="EMBL" id="CP003466">
    <property type="protein sequence ID" value="AFT71586.1"/>
    <property type="molecule type" value="Genomic_DNA"/>
</dbReference>
<dbReference type="InterPro" id="IPR031823">
    <property type="entry name" value="TatT"/>
</dbReference>
<keyword evidence="2" id="KW-1185">Reference proteome</keyword>
<organism evidence="1 2">
    <name type="scientific">Alcanivorax dieselolei (strain DSM 16502 / CGMCC 1.3690 / MCCC 1A00001 / B-5)</name>
    <name type="common">Alloalcanivorax dieselolei</name>
    <dbReference type="NCBI Taxonomy" id="930169"/>
    <lineage>
        <taxon>Bacteria</taxon>
        <taxon>Pseudomonadati</taxon>
        <taxon>Pseudomonadota</taxon>
        <taxon>Gammaproteobacteria</taxon>
        <taxon>Oceanospirillales</taxon>
        <taxon>Alcanivoracaceae</taxon>
        <taxon>Alloalcanivorax</taxon>
    </lineage>
</organism>
<proteinExistence type="predicted"/>
<dbReference type="RefSeq" id="WP_014995648.1">
    <property type="nucleotide sequence ID" value="NC_018691.1"/>
</dbReference>
<evidence type="ECO:0008006" key="3">
    <source>
        <dbReference type="Google" id="ProtNLM"/>
    </source>
</evidence>
<dbReference type="Gene3D" id="1.25.40.920">
    <property type="entry name" value="TRAP transporter T-component"/>
    <property type="match status" value="1"/>
</dbReference>
<dbReference type="PATRIC" id="fig|930169.3.peg.3277"/>
<evidence type="ECO:0000313" key="1">
    <source>
        <dbReference type="EMBL" id="AFT71586.1"/>
    </source>
</evidence>
<gene>
    <name evidence="1" type="ordered locus">B5T_03319</name>
</gene>
<dbReference type="HOGENOM" id="CLU_074357_1_0_6"/>
<reference evidence="1 2" key="1">
    <citation type="journal article" date="2012" name="J. Bacteriol.">
        <title>Complete genome sequence of Alcanivorax dieselolei type strain B5.</title>
        <authorList>
            <person name="Lai Q."/>
            <person name="Li W."/>
            <person name="Shao Z."/>
        </authorList>
    </citation>
    <scope>NUCLEOTIDE SEQUENCE [LARGE SCALE GENOMIC DNA]</scope>
    <source>
        <strain evidence="2">DSM 16502 / CGMCC 1.3690 / B-5</strain>
    </source>
</reference>
<dbReference type="Pfam" id="PF16811">
    <property type="entry name" value="TAtT"/>
    <property type="match status" value="1"/>
</dbReference>
<accession>K0CJ42</accession>
<sequence length="278" mass="30688">MKQWRAVCSVVLLLIVQGCAVNRIGDNLAKGIEDNNDLVLVGEGLPSYLLMVDGLILTWPERTSLLRAGADLYGAYAGLFVEDPDRAATLNEKALDYAMRAACSQRSDYCDLRQTPVPEFEALLAEAGDEDLPLLFTLGSAWAGYIQTHSDDWNAVAELARVRALMERVVTLDEGYQNGQAHMYLGVLNSLLPASLGGQPEQAKAHFEQAVALSQGRNLLARVLYAEHYARLVFDRELHDAQLHKVLEADPEQPGLTLQNVYAQQQAQRLLDSADAYF</sequence>
<evidence type="ECO:0000313" key="2">
    <source>
        <dbReference type="Proteomes" id="UP000006286"/>
    </source>
</evidence>
<dbReference type="AlphaFoldDB" id="K0CJ42"/>